<evidence type="ECO:0000313" key="1">
    <source>
        <dbReference type="EMBL" id="VVO37335.1"/>
    </source>
</evidence>
<sequence length="222" mass="24222">MFGAEPADVPRLLATGVANDHLQLAFQILEVQFAVQPVQGVFRVGHRDELDVAQFRAQVAGNVVAADGQVGNAFEQHFFDPGQHFFAQAHPAAPALRHERSQGTHQSGIRVGRVDHQPHFGFPALLHMVRQVFELAGLFDQLPRATQQHLAGFGQHGFTAVDTQQRHAELVLHARHGIADGGLRAVQRFRCLGEATVVDHGLQCPPLIKGNAGRFQDGLLLS</sequence>
<gene>
    <name evidence="1" type="ORF">PS691_05426</name>
</gene>
<organism evidence="1 2">
    <name type="scientific">Pseudomonas fluorescens</name>
    <dbReference type="NCBI Taxonomy" id="294"/>
    <lineage>
        <taxon>Bacteria</taxon>
        <taxon>Pseudomonadati</taxon>
        <taxon>Pseudomonadota</taxon>
        <taxon>Gammaproteobacteria</taxon>
        <taxon>Pseudomonadales</taxon>
        <taxon>Pseudomonadaceae</taxon>
        <taxon>Pseudomonas</taxon>
    </lineage>
</organism>
<accession>A0A5E7FDF3</accession>
<reference evidence="1 2" key="1">
    <citation type="submission" date="2019-09" db="EMBL/GenBank/DDBJ databases">
        <authorList>
            <person name="Chandra G."/>
            <person name="Truman W A."/>
        </authorList>
    </citation>
    <scope>NUCLEOTIDE SEQUENCE [LARGE SCALE GENOMIC DNA]</scope>
    <source>
        <strain evidence="1">PS691</strain>
    </source>
</reference>
<dbReference type="AlphaFoldDB" id="A0A5E7FDF3"/>
<protein>
    <submittedName>
        <fullName evidence="1">Uncharacterized protein</fullName>
    </submittedName>
</protein>
<name>A0A5E7FDF3_PSEFL</name>
<proteinExistence type="predicted"/>
<evidence type="ECO:0000313" key="2">
    <source>
        <dbReference type="Proteomes" id="UP000337909"/>
    </source>
</evidence>
<dbReference type="Proteomes" id="UP000337909">
    <property type="component" value="Unassembled WGS sequence"/>
</dbReference>
<dbReference type="EMBL" id="CABVHQ010000093">
    <property type="protein sequence ID" value="VVO37335.1"/>
    <property type="molecule type" value="Genomic_DNA"/>
</dbReference>